<dbReference type="Proteomes" id="UP000095282">
    <property type="component" value="Unplaced"/>
</dbReference>
<feature type="transmembrane region" description="Helical" evidence="1">
    <location>
        <begin position="108"/>
        <end position="130"/>
    </location>
</feature>
<keyword evidence="1" id="KW-1133">Transmembrane helix</keyword>
<keyword evidence="1" id="KW-0472">Membrane</keyword>
<evidence type="ECO:0000313" key="2">
    <source>
        <dbReference type="Proteomes" id="UP000095282"/>
    </source>
</evidence>
<dbReference type="PANTHER" id="PTHR23021">
    <property type="entry name" value="SERPENTINE RECEPTOR, CLASS T"/>
    <property type="match status" value="1"/>
</dbReference>
<keyword evidence="2" id="KW-1185">Reference proteome</keyword>
<evidence type="ECO:0000256" key="1">
    <source>
        <dbReference type="SAM" id="Phobius"/>
    </source>
</evidence>
<organism evidence="2 3">
    <name type="scientific">Caenorhabditis tropicalis</name>
    <dbReference type="NCBI Taxonomy" id="1561998"/>
    <lineage>
        <taxon>Eukaryota</taxon>
        <taxon>Metazoa</taxon>
        <taxon>Ecdysozoa</taxon>
        <taxon>Nematoda</taxon>
        <taxon>Chromadorea</taxon>
        <taxon>Rhabditida</taxon>
        <taxon>Rhabditina</taxon>
        <taxon>Rhabditomorpha</taxon>
        <taxon>Rhabditoidea</taxon>
        <taxon>Rhabditidae</taxon>
        <taxon>Peloderinae</taxon>
        <taxon>Caenorhabditis</taxon>
    </lineage>
</organism>
<keyword evidence="1" id="KW-0812">Transmembrane</keyword>
<dbReference type="PANTHER" id="PTHR23021:SF26">
    <property type="entry name" value="SERPENTINE RECEPTOR, CLASS T"/>
    <property type="match status" value="1"/>
</dbReference>
<protein>
    <submittedName>
        <fullName evidence="3">G_PROTEIN_RECEP_F1_2 domain-containing protein</fullName>
    </submittedName>
</protein>
<feature type="transmembrane region" description="Helical" evidence="1">
    <location>
        <begin position="151"/>
        <end position="171"/>
    </location>
</feature>
<feature type="transmembrane region" description="Helical" evidence="1">
    <location>
        <begin position="38"/>
        <end position="60"/>
    </location>
</feature>
<dbReference type="Pfam" id="PF10321">
    <property type="entry name" value="7TM_GPCR_Srt"/>
    <property type="match status" value="1"/>
</dbReference>
<proteinExistence type="predicted"/>
<dbReference type="AlphaFoldDB" id="A0A1I7TXK8"/>
<feature type="transmembrane region" description="Helical" evidence="1">
    <location>
        <begin position="72"/>
        <end position="96"/>
    </location>
</feature>
<dbReference type="SUPFAM" id="SSF81321">
    <property type="entry name" value="Family A G protein-coupled receptor-like"/>
    <property type="match status" value="1"/>
</dbReference>
<feature type="transmembrane region" description="Helical" evidence="1">
    <location>
        <begin position="270"/>
        <end position="293"/>
    </location>
</feature>
<feature type="transmembrane region" description="Helical" evidence="1">
    <location>
        <begin position="208"/>
        <end position="227"/>
    </location>
</feature>
<dbReference type="InterPro" id="IPR019425">
    <property type="entry name" value="7TM_GPCR_serpentine_rcpt_Srt"/>
</dbReference>
<dbReference type="eggNOG" id="ENOG502TG2M">
    <property type="taxonomic scope" value="Eukaryota"/>
</dbReference>
<dbReference type="WBParaSite" id="Csp11.Scaffold629.g12809.t1">
    <property type="protein sequence ID" value="Csp11.Scaffold629.g12809.t1"/>
    <property type="gene ID" value="Csp11.Scaffold629.g12809"/>
</dbReference>
<name>A0A1I7TXK8_9PELO</name>
<dbReference type="Gene3D" id="1.20.1070.10">
    <property type="entry name" value="Rhodopsin 7-helix transmembrane proteins"/>
    <property type="match status" value="1"/>
</dbReference>
<evidence type="ECO:0000313" key="3">
    <source>
        <dbReference type="WBParaSite" id="Csp11.Scaffold629.g12809.t1"/>
    </source>
</evidence>
<sequence>MNESTSSADVSELEFVGLDPIVFPVYSNDEYYGREVPYAIFILTFCLFFIILQILVMRVMITDKDLKKLPAFQIMFMISLFDTIQLFVHLTAVFYILNSKPHFDLPDYLIGAVMNASWVSMLILSIFLNINRLISIVFHFQSSKIFSPFTMKIYFSIILVIWCIVCFLNAFGFSRMVYLLPAYTWHYAVSRIAANPLSALLRSVSADISLVDVLFSLFAHISIFTYIYMKAALLSRKELILTVQVVCVSIFHIIGYLTWEYFPIPWHLPIGVFIGHVVWMIWNAINPMLYVLINPRIRNLVLASIGKQTEVSGRTLFVASHASTVRQSGVKF</sequence>
<feature type="transmembrane region" description="Helical" evidence="1">
    <location>
        <begin position="239"/>
        <end position="258"/>
    </location>
</feature>
<reference evidence="3" key="1">
    <citation type="submission" date="2016-11" db="UniProtKB">
        <authorList>
            <consortium name="WormBaseParasite"/>
        </authorList>
    </citation>
    <scope>IDENTIFICATION</scope>
</reference>
<accession>A0A1I7TXK8</accession>